<dbReference type="EC" id="2.5.1.87" evidence="5"/>
<keyword evidence="13" id="KW-0732">Signal</keyword>
<evidence type="ECO:0000256" key="4">
    <source>
        <dbReference type="ARBA" id="ARBA00005432"/>
    </source>
</evidence>
<feature type="chain" id="PRO_5040239143" description="ditrans,polycis-polyprenyl diphosphate synthase [(2E,6E)-farnesyldiphosphate specific]" evidence="13">
    <location>
        <begin position="22"/>
        <end position="229"/>
    </location>
</feature>
<evidence type="ECO:0000256" key="6">
    <source>
        <dbReference type="ARBA" id="ARBA00022679"/>
    </source>
</evidence>
<evidence type="ECO:0000256" key="9">
    <source>
        <dbReference type="ARBA" id="ARBA00022842"/>
    </source>
</evidence>
<protein>
    <recommendedName>
        <fullName evidence="5">ditrans,polycis-polyprenyl diphosphate synthase [(2E,6E)-farnesyldiphosphate specific]</fullName>
        <ecNumber evidence="5">2.5.1.87</ecNumber>
    </recommendedName>
</protein>
<evidence type="ECO:0000313" key="14">
    <source>
        <dbReference type="EMBL" id="CAH4038017.1"/>
    </source>
</evidence>
<comment type="catalytic activity">
    <reaction evidence="12">
        <text>n isopentenyl diphosphate + (2E,6E)-farnesyl diphosphate = a di-trans,poly-cis-polyprenyl diphosphate + n diphosphate</text>
        <dbReference type="Rhea" id="RHEA:53008"/>
        <dbReference type="Rhea" id="RHEA-COMP:19494"/>
        <dbReference type="ChEBI" id="CHEBI:33019"/>
        <dbReference type="ChEBI" id="CHEBI:128769"/>
        <dbReference type="ChEBI" id="CHEBI:136960"/>
        <dbReference type="ChEBI" id="CHEBI:175763"/>
        <dbReference type="EC" id="2.5.1.87"/>
    </reaction>
</comment>
<comment type="subcellular location">
    <subcellularLocation>
        <location evidence="2">Endoplasmic reticulum membrane</location>
    </subcellularLocation>
</comment>
<dbReference type="GO" id="GO:1904423">
    <property type="term" value="C:dehydrodolichyl diphosphate synthase complex"/>
    <property type="evidence" value="ECO:0007669"/>
    <property type="project" value="InterPro"/>
</dbReference>
<keyword evidence="8" id="KW-0256">Endoplasmic reticulum</keyword>
<keyword evidence="7" id="KW-0812">Transmembrane</keyword>
<gene>
    <name evidence="14" type="ORF">PIBRA_LOCUS13619</name>
</gene>
<comment type="cofactor">
    <cofactor evidence="1">
        <name>Mg(2+)</name>
        <dbReference type="ChEBI" id="CHEBI:18420"/>
    </cofactor>
</comment>
<dbReference type="InterPro" id="IPR038887">
    <property type="entry name" value="Nus1/NgBR"/>
</dbReference>
<sequence length="229" mass="26064">MLSRLIRQVLFVLLHLVTVNNEVMTVLGHVPLITKELKHLVVLVDTDHHTLTDLARVVIWSLVFGISYVSFYDITGKLQKDEENLFVEVEKQKKGIPGCIKWSDKPNLNGYSNGIPANTISVNILSYNDGRPKIIKCLQQISQDKTLSIRSSDEFTSQELDRTLKTIYPSIPDPNLVLYSGPLCCTHGLLPWHIRLTEFIQISIDHSINVNNYLGALYKYNKCDLRFGK</sequence>
<evidence type="ECO:0000256" key="11">
    <source>
        <dbReference type="ARBA" id="ARBA00023136"/>
    </source>
</evidence>
<dbReference type="AlphaFoldDB" id="A0A9P0TXL0"/>
<dbReference type="EMBL" id="CALOZG010000085">
    <property type="protein sequence ID" value="CAH4038017.1"/>
    <property type="molecule type" value="Genomic_DNA"/>
</dbReference>
<keyword evidence="15" id="KW-1185">Reference proteome</keyword>
<dbReference type="PANTHER" id="PTHR21528:SF0">
    <property type="entry name" value="DEHYDRODOLICHYL DIPHOSPHATE SYNTHASE COMPLEX SUBUNIT NUS1"/>
    <property type="match status" value="1"/>
</dbReference>
<dbReference type="PANTHER" id="PTHR21528">
    <property type="entry name" value="DEHYDRODOLICHYL DIPHOSPHATE SYNTHASE COMPLEX SUBUNIT NUS1"/>
    <property type="match status" value="1"/>
</dbReference>
<dbReference type="GO" id="GO:0005789">
    <property type="term" value="C:endoplasmic reticulum membrane"/>
    <property type="evidence" value="ECO:0007669"/>
    <property type="project" value="UniProtKB-SubCell"/>
</dbReference>
<dbReference type="InterPro" id="IPR036424">
    <property type="entry name" value="UPP_synth-like_sf"/>
</dbReference>
<accession>A0A9P0TXL0</accession>
<evidence type="ECO:0000313" key="15">
    <source>
        <dbReference type="Proteomes" id="UP001152562"/>
    </source>
</evidence>
<evidence type="ECO:0000256" key="8">
    <source>
        <dbReference type="ARBA" id="ARBA00022824"/>
    </source>
</evidence>
<evidence type="ECO:0000256" key="1">
    <source>
        <dbReference type="ARBA" id="ARBA00001946"/>
    </source>
</evidence>
<keyword evidence="6" id="KW-0808">Transferase</keyword>
<dbReference type="SUPFAM" id="SSF64005">
    <property type="entry name" value="Undecaprenyl diphosphate synthase"/>
    <property type="match status" value="1"/>
</dbReference>
<evidence type="ECO:0000256" key="2">
    <source>
        <dbReference type="ARBA" id="ARBA00004586"/>
    </source>
</evidence>
<proteinExistence type="inferred from homology"/>
<evidence type="ECO:0000256" key="3">
    <source>
        <dbReference type="ARBA" id="ARBA00004922"/>
    </source>
</evidence>
<comment type="similarity">
    <text evidence="4">Belongs to the UPP synthase family.</text>
</comment>
<name>A0A9P0TXL0_PIEBR</name>
<dbReference type="Gene3D" id="3.40.1180.10">
    <property type="entry name" value="Decaprenyl diphosphate synthase-like"/>
    <property type="match status" value="1"/>
</dbReference>
<comment type="pathway">
    <text evidence="3">Protein modification; protein glycosylation.</text>
</comment>
<feature type="signal peptide" evidence="13">
    <location>
        <begin position="1"/>
        <end position="21"/>
    </location>
</feature>
<keyword evidence="11" id="KW-0472">Membrane</keyword>
<dbReference type="GO" id="GO:0045547">
    <property type="term" value="F:ditrans,polycis-polyprenyl diphosphate synthase [(2E,6E)-farnesyl diphosphate specific] activity"/>
    <property type="evidence" value="ECO:0007669"/>
    <property type="project" value="UniProtKB-EC"/>
</dbReference>
<keyword evidence="9" id="KW-0460">Magnesium</keyword>
<evidence type="ECO:0000256" key="12">
    <source>
        <dbReference type="ARBA" id="ARBA00047353"/>
    </source>
</evidence>
<keyword evidence="10" id="KW-1133">Transmembrane helix</keyword>
<evidence type="ECO:0000256" key="10">
    <source>
        <dbReference type="ARBA" id="ARBA00022989"/>
    </source>
</evidence>
<comment type="caution">
    <text evidence="14">The sequence shown here is derived from an EMBL/GenBank/DDBJ whole genome shotgun (WGS) entry which is preliminary data.</text>
</comment>
<evidence type="ECO:0000256" key="13">
    <source>
        <dbReference type="SAM" id="SignalP"/>
    </source>
</evidence>
<reference evidence="14" key="1">
    <citation type="submission" date="2022-05" db="EMBL/GenBank/DDBJ databases">
        <authorList>
            <person name="Okamura Y."/>
        </authorList>
    </citation>
    <scope>NUCLEOTIDE SEQUENCE</scope>
</reference>
<evidence type="ECO:0000256" key="7">
    <source>
        <dbReference type="ARBA" id="ARBA00022692"/>
    </source>
</evidence>
<organism evidence="14 15">
    <name type="scientific">Pieris brassicae</name>
    <name type="common">White butterfly</name>
    <name type="synonym">Large white butterfly</name>
    <dbReference type="NCBI Taxonomy" id="7116"/>
    <lineage>
        <taxon>Eukaryota</taxon>
        <taxon>Metazoa</taxon>
        <taxon>Ecdysozoa</taxon>
        <taxon>Arthropoda</taxon>
        <taxon>Hexapoda</taxon>
        <taxon>Insecta</taxon>
        <taxon>Pterygota</taxon>
        <taxon>Neoptera</taxon>
        <taxon>Endopterygota</taxon>
        <taxon>Lepidoptera</taxon>
        <taxon>Glossata</taxon>
        <taxon>Ditrysia</taxon>
        <taxon>Papilionoidea</taxon>
        <taxon>Pieridae</taxon>
        <taxon>Pierinae</taxon>
        <taxon>Pieris</taxon>
    </lineage>
</organism>
<dbReference type="Proteomes" id="UP001152562">
    <property type="component" value="Unassembled WGS sequence"/>
</dbReference>
<evidence type="ECO:0000256" key="5">
    <source>
        <dbReference type="ARBA" id="ARBA00012596"/>
    </source>
</evidence>